<dbReference type="EMBL" id="CP062983">
    <property type="protein sequence ID" value="QPC81612.1"/>
    <property type="molecule type" value="Genomic_DNA"/>
</dbReference>
<dbReference type="KEGG" id="pmet:G4Y79_18230"/>
<accession>A0A7S8IDJ2</accession>
<dbReference type="AlphaFoldDB" id="A0A7S8IDJ2"/>
<protein>
    <submittedName>
        <fullName evidence="1">Uncharacterized protein</fullName>
    </submittedName>
</protein>
<proteinExistence type="predicted"/>
<dbReference type="RefSeq" id="WP_195169683.1">
    <property type="nucleotide sequence ID" value="NZ_CP062983.1"/>
</dbReference>
<sequence>MVQHREEETIIRTPASERPRYGWDAWLAIIGYLAEAHSPDALLRLALTSEGDGTIKWSATVQWGNQTEVVHNSPSLSEAMISLWRTVEANHRLFNTPQDRLHSPASYAADIWLDERSFNALDSLVTISQRLYQDDWHLVFVYQPSELSYMRVQARLLACQYTIYKGGRGATLREACQSLYHNAMDLFTAHFKRTSDNNNHEEKR</sequence>
<dbReference type="Proteomes" id="UP000594468">
    <property type="component" value="Chromosome"/>
</dbReference>
<keyword evidence="2" id="KW-1185">Reference proteome</keyword>
<evidence type="ECO:0000313" key="2">
    <source>
        <dbReference type="Proteomes" id="UP000594468"/>
    </source>
</evidence>
<gene>
    <name evidence="1" type="ORF">G4Y79_18230</name>
</gene>
<evidence type="ECO:0000313" key="1">
    <source>
        <dbReference type="EMBL" id="QPC81612.1"/>
    </source>
</evidence>
<reference evidence="1 2" key="1">
    <citation type="submission" date="2020-02" db="EMBL/GenBank/DDBJ databases">
        <authorList>
            <person name="Zheng R.K."/>
            <person name="Sun C.M."/>
        </authorList>
    </citation>
    <scope>NUCLEOTIDE SEQUENCE [LARGE SCALE GENOMIC DNA]</scope>
    <source>
        <strain evidence="2">rifampicinis</strain>
    </source>
</reference>
<name>A0A7S8IDJ2_9CHLR</name>
<organism evidence="1 2">
    <name type="scientific">Phototrophicus methaneseepsis</name>
    <dbReference type="NCBI Taxonomy" id="2710758"/>
    <lineage>
        <taxon>Bacteria</taxon>
        <taxon>Bacillati</taxon>
        <taxon>Chloroflexota</taxon>
        <taxon>Candidatus Thermofontia</taxon>
        <taxon>Phototrophicales</taxon>
        <taxon>Phototrophicaceae</taxon>
        <taxon>Phototrophicus</taxon>
    </lineage>
</organism>